<dbReference type="AlphaFoldDB" id="A0A831RU27"/>
<accession>A0A831RU27</accession>
<organism evidence="3">
    <name type="scientific">Thiolapillus brandeum</name>
    <dbReference type="NCBI Taxonomy" id="1076588"/>
    <lineage>
        <taxon>Bacteria</taxon>
        <taxon>Pseudomonadati</taxon>
        <taxon>Pseudomonadota</taxon>
        <taxon>Gammaproteobacteria</taxon>
        <taxon>Chromatiales</taxon>
        <taxon>Sedimenticolaceae</taxon>
        <taxon>Thiolapillus</taxon>
    </lineage>
</organism>
<comment type="caution">
    <text evidence="3">The sequence shown here is derived from an EMBL/GenBank/DDBJ whole genome shotgun (WGS) entry which is preliminary data.</text>
</comment>
<dbReference type="EMBL" id="DRLF01000129">
    <property type="protein sequence ID" value="HEC05874.1"/>
    <property type="molecule type" value="Genomic_DNA"/>
</dbReference>
<evidence type="ECO:0000256" key="2">
    <source>
        <dbReference type="SAM" id="SignalP"/>
    </source>
</evidence>
<evidence type="ECO:0000313" key="3">
    <source>
        <dbReference type="EMBL" id="HEC05874.1"/>
    </source>
</evidence>
<sequence>MKKANMMISTLSTAILLSITSGYSSAEGICKGMEKSSCATSTSCRWVKGYERSDGRSISGYCRKLPGKKPQSTADNSTKRKG</sequence>
<name>A0A831RU27_9GAMM</name>
<feature type="signal peptide" evidence="2">
    <location>
        <begin position="1"/>
        <end position="26"/>
    </location>
</feature>
<gene>
    <name evidence="3" type="ORF">ENJ12_03430</name>
</gene>
<feature type="region of interest" description="Disordered" evidence="1">
    <location>
        <begin position="61"/>
        <end position="82"/>
    </location>
</feature>
<protein>
    <recommendedName>
        <fullName evidence="4">Chromosome partitioning protein ParB</fullName>
    </recommendedName>
</protein>
<proteinExistence type="predicted"/>
<dbReference type="Proteomes" id="UP000886339">
    <property type="component" value="Unassembled WGS sequence"/>
</dbReference>
<reference evidence="3" key="1">
    <citation type="journal article" date="2020" name="mSystems">
        <title>Genome- and Community-Level Interaction Insights into Carbon Utilization and Element Cycling Functions of Hydrothermarchaeota in Hydrothermal Sediment.</title>
        <authorList>
            <person name="Zhou Z."/>
            <person name="Liu Y."/>
            <person name="Xu W."/>
            <person name="Pan J."/>
            <person name="Luo Z.H."/>
            <person name="Li M."/>
        </authorList>
    </citation>
    <scope>NUCLEOTIDE SEQUENCE [LARGE SCALE GENOMIC DNA]</scope>
    <source>
        <strain evidence="3">HyVt-458</strain>
    </source>
</reference>
<feature type="chain" id="PRO_5032502359" description="Chromosome partitioning protein ParB" evidence="2">
    <location>
        <begin position="27"/>
        <end position="82"/>
    </location>
</feature>
<evidence type="ECO:0008006" key="4">
    <source>
        <dbReference type="Google" id="ProtNLM"/>
    </source>
</evidence>
<evidence type="ECO:0000256" key="1">
    <source>
        <dbReference type="SAM" id="MobiDB-lite"/>
    </source>
</evidence>
<keyword evidence="2" id="KW-0732">Signal</keyword>